<evidence type="ECO:0000313" key="9">
    <source>
        <dbReference type="EMBL" id="CCU80834.1"/>
    </source>
</evidence>
<dbReference type="Gene3D" id="3.40.50.180">
    <property type="entry name" value="Methylesterase CheB, C-terminal domain"/>
    <property type="match status" value="1"/>
</dbReference>
<evidence type="ECO:0000256" key="2">
    <source>
        <dbReference type="ARBA" id="ARBA00024867"/>
    </source>
</evidence>
<comment type="similarity">
    <text evidence="4">Belongs to the CheB family.</text>
</comment>
<evidence type="ECO:0000256" key="5">
    <source>
        <dbReference type="PROSITE-ProRule" id="PRU00050"/>
    </source>
</evidence>
<dbReference type="eggNOG" id="COG2201">
    <property type="taxonomic scope" value="Bacteria"/>
</dbReference>
<dbReference type="OrthoDB" id="9793421at2"/>
<dbReference type="FunCoup" id="M5E3F8">
    <property type="interactions" value="174"/>
</dbReference>
<comment type="caution">
    <text evidence="9">The sequence shown here is derived from an EMBL/GenBank/DDBJ whole genome shotgun (WGS) entry which is preliminary data.</text>
</comment>
<dbReference type="InterPro" id="IPR000673">
    <property type="entry name" value="Sig_transdc_resp-reg_Me-estase"/>
</dbReference>
<comment type="subcellular location">
    <subcellularLocation>
        <location evidence="4">Cytoplasm</location>
    </subcellularLocation>
</comment>
<dbReference type="SUPFAM" id="SSF52172">
    <property type="entry name" value="CheY-like"/>
    <property type="match status" value="1"/>
</dbReference>
<dbReference type="Gene3D" id="3.40.50.2300">
    <property type="match status" value="1"/>
</dbReference>
<dbReference type="GO" id="GO:0008984">
    <property type="term" value="F:protein-glutamate methylesterase activity"/>
    <property type="evidence" value="ECO:0007669"/>
    <property type="project" value="UniProtKB-UniRule"/>
</dbReference>
<protein>
    <recommendedName>
        <fullName evidence="4">Protein-glutamate methylesterase/protein-glutamine glutaminase</fullName>
        <ecNumber evidence="4">3.1.1.61</ecNumber>
        <ecNumber evidence="4">3.5.1.44</ecNumber>
    </recommendedName>
</protein>
<comment type="function">
    <text evidence="4">Involved in chemotaxis. Part of a chemotaxis signal transduction system that modulates chemotaxis in response to various stimuli. Catalyzes the demethylation of specific methylglutamate residues introduced into the chemoreceptors (methyl-accepting chemotaxis proteins or MCP) by CheR. Also mediates the irreversible deamidation of specific glutamine residues to glutamic acid.</text>
</comment>
<keyword evidence="4" id="KW-0963">Cytoplasm</keyword>
<organism evidence="9 10">
    <name type="scientific">Halanaerobium saccharolyticum subsp. saccharolyticum DSM 6643</name>
    <dbReference type="NCBI Taxonomy" id="1293054"/>
    <lineage>
        <taxon>Bacteria</taxon>
        <taxon>Bacillati</taxon>
        <taxon>Bacillota</taxon>
        <taxon>Clostridia</taxon>
        <taxon>Halanaerobiales</taxon>
        <taxon>Halanaerobiaceae</taxon>
        <taxon>Halanaerobium</taxon>
    </lineage>
</organism>
<comment type="domain">
    <text evidence="4">Contains a C-terminal catalytic domain, and an N-terminal region which modulates catalytic activity.</text>
</comment>
<keyword evidence="1 4" id="KW-0378">Hydrolase</keyword>
<evidence type="ECO:0000256" key="1">
    <source>
        <dbReference type="ARBA" id="ARBA00022801"/>
    </source>
</evidence>
<evidence type="ECO:0000256" key="4">
    <source>
        <dbReference type="HAMAP-Rule" id="MF_00099"/>
    </source>
</evidence>
<dbReference type="HAMAP" id="MF_00099">
    <property type="entry name" value="CheB_chemtxs"/>
    <property type="match status" value="1"/>
</dbReference>
<dbReference type="STRING" id="1293054.HSACCH_02349"/>
<comment type="catalytic activity">
    <reaction evidence="3 4">
        <text>[protein]-L-glutamate 5-O-methyl ester + H2O = L-glutamyl-[protein] + methanol + H(+)</text>
        <dbReference type="Rhea" id="RHEA:23236"/>
        <dbReference type="Rhea" id="RHEA-COMP:10208"/>
        <dbReference type="Rhea" id="RHEA-COMP:10311"/>
        <dbReference type="ChEBI" id="CHEBI:15377"/>
        <dbReference type="ChEBI" id="CHEBI:15378"/>
        <dbReference type="ChEBI" id="CHEBI:17790"/>
        <dbReference type="ChEBI" id="CHEBI:29973"/>
        <dbReference type="ChEBI" id="CHEBI:82795"/>
        <dbReference type="EC" id="3.1.1.61"/>
    </reaction>
</comment>
<dbReference type="SMART" id="SM00448">
    <property type="entry name" value="REC"/>
    <property type="match status" value="1"/>
</dbReference>
<sequence length="334" mass="36215">MLKVMICDDSAFMRKIFSDTVEADSELTVIDTAYNGQNLLDKLKKQKPDLLMLDIEMPVLNGLQTLKIVKEKYPEIPVIMVSALDNSETVFKALDIGAFDFIPKPGGSISLNIDSIKEELITKLKAAHKSKKERVTKPVKIRKRIKSFPIVAIGTSSGGPRALSTLLSGIPNNFPAAFVIVQHMPAGFTKTLADRLNSISGLSIKEAEAGDKLKKGHALLAPGDYHLEINNNGQVKLNQNPKEHGVRPSVDYMLKSLAQNYNAERITAVILTGMGRDGAVGMEELTNNGAYGIIEAKESALVYGMPSAAAAKGAYDEILNINDIAARLIEIVEG</sequence>
<evidence type="ECO:0000256" key="3">
    <source>
        <dbReference type="ARBA" id="ARBA00048267"/>
    </source>
</evidence>
<dbReference type="GO" id="GO:0005737">
    <property type="term" value="C:cytoplasm"/>
    <property type="evidence" value="ECO:0007669"/>
    <property type="project" value="UniProtKB-SubCell"/>
</dbReference>
<feature type="domain" description="CheB-type methylesterase" evidence="8">
    <location>
        <begin position="144"/>
        <end position="334"/>
    </location>
</feature>
<dbReference type="PROSITE" id="PS50122">
    <property type="entry name" value="CHEB"/>
    <property type="match status" value="1"/>
</dbReference>
<dbReference type="PIRSF" id="PIRSF000876">
    <property type="entry name" value="RR_chemtxs_CheB"/>
    <property type="match status" value="1"/>
</dbReference>
<dbReference type="Pfam" id="PF00072">
    <property type="entry name" value="Response_reg"/>
    <property type="match status" value="1"/>
</dbReference>
<feature type="domain" description="Response regulatory" evidence="7">
    <location>
        <begin position="3"/>
        <end position="119"/>
    </location>
</feature>
<feature type="active site" evidence="4 5">
    <location>
        <position position="277"/>
    </location>
</feature>
<comment type="PTM">
    <text evidence="4">Phosphorylated by CheA. Phosphorylation of the N-terminal regulatory domain activates the methylesterase activity.</text>
</comment>
<feature type="active site" evidence="4 5">
    <location>
        <position position="183"/>
    </location>
</feature>
<dbReference type="InterPro" id="IPR035909">
    <property type="entry name" value="CheB_C"/>
</dbReference>
<evidence type="ECO:0000259" key="8">
    <source>
        <dbReference type="PROSITE" id="PS50122"/>
    </source>
</evidence>
<dbReference type="EMBL" id="CAUI01000023">
    <property type="protein sequence ID" value="CCU80834.1"/>
    <property type="molecule type" value="Genomic_DNA"/>
</dbReference>
<keyword evidence="10" id="KW-1185">Reference proteome</keyword>
<comment type="catalytic activity">
    <reaction evidence="4">
        <text>L-glutaminyl-[protein] + H2O = L-glutamyl-[protein] + NH4(+)</text>
        <dbReference type="Rhea" id="RHEA:16441"/>
        <dbReference type="Rhea" id="RHEA-COMP:10207"/>
        <dbReference type="Rhea" id="RHEA-COMP:10208"/>
        <dbReference type="ChEBI" id="CHEBI:15377"/>
        <dbReference type="ChEBI" id="CHEBI:28938"/>
        <dbReference type="ChEBI" id="CHEBI:29973"/>
        <dbReference type="ChEBI" id="CHEBI:30011"/>
        <dbReference type="EC" id="3.5.1.44"/>
    </reaction>
</comment>
<keyword evidence="4 6" id="KW-0597">Phosphoprotein</keyword>
<dbReference type="EC" id="3.1.1.61" evidence="4"/>
<dbReference type="Pfam" id="PF01339">
    <property type="entry name" value="CheB_methylest"/>
    <property type="match status" value="1"/>
</dbReference>
<dbReference type="NCBIfam" id="NF001965">
    <property type="entry name" value="PRK00742.1"/>
    <property type="match status" value="1"/>
</dbReference>
<dbReference type="CDD" id="cd16432">
    <property type="entry name" value="CheB_Rec"/>
    <property type="match status" value="1"/>
</dbReference>
<feature type="active site" evidence="4 5">
    <location>
        <position position="156"/>
    </location>
</feature>
<dbReference type="PANTHER" id="PTHR42872">
    <property type="entry name" value="PROTEIN-GLUTAMATE METHYLESTERASE/PROTEIN-GLUTAMINE GLUTAMINASE"/>
    <property type="match status" value="1"/>
</dbReference>
<evidence type="ECO:0000313" key="10">
    <source>
        <dbReference type="Proteomes" id="UP000012063"/>
    </source>
</evidence>
<comment type="function">
    <text evidence="2">May play the central regulatory role in sporulation. It may be an element of the effector pathway responsible for the activation of sporulation genes in response to nutritional stress. Spo0A may act in concert with spo0H (a sigma factor) to control the expression of some genes that are critical to the sporulation process.</text>
</comment>
<dbReference type="EC" id="3.5.1.44" evidence="4"/>
<dbReference type="InParanoid" id="M5E3F8"/>
<dbReference type="InterPro" id="IPR008248">
    <property type="entry name" value="CheB-like"/>
</dbReference>
<dbReference type="RefSeq" id="WP_005490109.1">
    <property type="nucleotide sequence ID" value="NZ_CAUI01000023.1"/>
</dbReference>
<feature type="modified residue" description="4-aspartylphosphate" evidence="4 6">
    <location>
        <position position="54"/>
    </location>
</feature>
<dbReference type="AlphaFoldDB" id="M5E3F8"/>
<gene>
    <name evidence="4" type="primary">cheB</name>
    <name evidence="9" type="ORF">HSACCH_02349</name>
</gene>
<accession>M5E3F8</accession>
<dbReference type="PANTHER" id="PTHR42872:SF3">
    <property type="entry name" value="PROTEIN-GLUTAMATE METHYLESTERASE_PROTEIN-GLUTAMINE GLUTAMINASE 1"/>
    <property type="match status" value="1"/>
</dbReference>
<keyword evidence="4 5" id="KW-0145">Chemotaxis</keyword>
<dbReference type="GO" id="GO:0050568">
    <property type="term" value="F:protein-glutamine glutaminase activity"/>
    <property type="evidence" value="ECO:0007669"/>
    <property type="project" value="UniProtKB-UniRule"/>
</dbReference>
<dbReference type="InterPro" id="IPR001789">
    <property type="entry name" value="Sig_transdc_resp-reg_receiver"/>
</dbReference>
<dbReference type="GO" id="GO:0000156">
    <property type="term" value="F:phosphorelay response regulator activity"/>
    <property type="evidence" value="ECO:0007669"/>
    <property type="project" value="InterPro"/>
</dbReference>
<dbReference type="GO" id="GO:0006935">
    <property type="term" value="P:chemotaxis"/>
    <property type="evidence" value="ECO:0007669"/>
    <property type="project" value="UniProtKB-UniRule"/>
</dbReference>
<dbReference type="CDD" id="cd17541">
    <property type="entry name" value="REC_CheB-like"/>
    <property type="match status" value="1"/>
</dbReference>
<dbReference type="SUPFAM" id="SSF52738">
    <property type="entry name" value="Methylesterase CheB, C-terminal domain"/>
    <property type="match status" value="1"/>
</dbReference>
<name>M5E3F8_9FIRM</name>
<dbReference type="Proteomes" id="UP000012063">
    <property type="component" value="Unassembled WGS sequence"/>
</dbReference>
<evidence type="ECO:0000256" key="6">
    <source>
        <dbReference type="PROSITE-ProRule" id="PRU00169"/>
    </source>
</evidence>
<evidence type="ECO:0000259" key="7">
    <source>
        <dbReference type="PROSITE" id="PS50110"/>
    </source>
</evidence>
<proteinExistence type="inferred from homology"/>
<dbReference type="PROSITE" id="PS50110">
    <property type="entry name" value="RESPONSE_REGULATORY"/>
    <property type="match status" value="1"/>
</dbReference>
<reference evidence="10" key="1">
    <citation type="journal article" date="2013" name="Genome Announc.">
        <title>Genome Sequence of Halanaerobium saccharolyticum subsp. saccharolyticum Strain DSM 6643T, a Halophilic Hydrogen-Producing Bacterium.</title>
        <authorList>
            <person name="Kivisto A."/>
            <person name="Larjo A."/>
            <person name="Ciranna A."/>
            <person name="Santala V."/>
            <person name="Roos C."/>
            <person name="Karp M."/>
        </authorList>
    </citation>
    <scope>NUCLEOTIDE SEQUENCE [LARGE SCALE GENOMIC DNA]</scope>
    <source>
        <strain evidence="10">DSM 6643</strain>
    </source>
</reference>
<dbReference type="InterPro" id="IPR011006">
    <property type="entry name" value="CheY-like_superfamily"/>
</dbReference>